<evidence type="ECO:0000256" key="4">
    <source>
        <dbReference type="ARBA" id="ARBA00022692"/>
    </source>
</evidence>
<feature type="transmembrane region" description="Helical" evidence="8">
    <location>
        <begin position="243"/>
        <end position="262"/>
    </location>
</feature>
<dbReference type="InterPro" id="IPR003856">
    <property type="entry name" value="LPS_length_determ_N"/>
</dbReference>
<keyword evidence="3" id="KW-1003">Cell membrane</keyword>
<evidence type="ECO:0000256" key="8">
    <source>
        <dbReference type="SAM" id="Phobius"/>
    </source>
</evidence>
<dbReference type="Pfam" id="PF02706">
    <property type="entry name" value="Wzz"/>
    <property type="match status" value="1"/>
</dbReference>
<dbReference type="Proteomes" id="UP000614996">
    <property type="component" value="Unassembled WGS sequence"/>
</dbReference>
<gene>
    <name evidence="10" type="ORF">NUM_41700</name>
</gene>
<keyword evidence="5 8" id="KW-1133">Transmembrane helix</keyword>
<keyword evidence="4 8" id="KW-0812">Transmembrane</keyword>
<evidence type="ECO:0000256" key="5">
    <source>
        <dbReference type="ARBA" id="ARBA00022989"/>
    </source>
</evidence>
<comment type="subcellular location">
    <subcellularLocation>
        <location evidence="1">Cell membrane</location>
        <topology evidence="1">Multi-pass membrane protein</topology>
    </subcellularLocation>
</comment>
<keyword evidence="6 8" id="KW-0472">Membrane</keyword>
<sequence>MDVTTPAPGDLADHLTALRRGWFVLACAALLGLIAAGVVTTLLPHRYRATTAVLVLPTGAQDVNATGGRTKESINLDTEAQLVKSTAVAERARTLLHVTTPPAQLAEAVDVSVPPNSTVLQIAYSATDPAAARVGSHAFATAYLANRSDSAQAATNATVRALREQANRVNAELRSTTGKLANAEPNSSAHALLDAQRRNLTGQLGTLGNRINDATTTAASAGRIITDAATPTRPTSPSVPVNLAAGLLVGLLAGAAAALAAARFGRRVRSAANLTRRTGVPVLADLPTGPAADRSFGRLRNELSAGDGGPAVLAVVGAGGTGAAVASRLAAAFARAGQDTVLVAAAGGGLPAVPDRPGLTDVLAGTVGLPTALHPVDGRPGLAVLPADGTTGALPIPAVGAVLDRLREQRTTVLLATPDAADGPETQALAALADAAILAVPRRTARYAVVRDAAEHLHRVGTTLLGAVLTAPGDTAADDSTGTGAAGSDVERSDSSGTHRAPDEVAEDGAEAAPVGSSARA</sequence>
<dbReference type="SUPFAM" id="SSF52540">
    <property type="entry name" value="P-loop containing nucleoside triphosphate hydrolases"/>
    <property type="match status" value="1"/>
</dbReference>
<feature type="transmembrane region" description="Helical" evidence="8">
    <location>
        <begin position="21"/>
        <end position="43"/>
    </location>
</feature>
<proteinExistence type="inferred from homology"/>
<comment type="caution">
    <text evidence="10">The sequence shown here is derived from an EMBL/GenBank/DDBJ whole genome shotgun (WGS) entry which is preliminary data.</text>
</comment>
<dbReference type="RefSeq" id="WP_207126622.1">
    <property type="nucleotide sequence ID" value="NZ_BOPO01000078.1"/>
</dbReference>
<dbReference type="PANTHER" id="PTHR32309:SF13">
    <property type="entry name" value="FERRIC ENTEROBACTIN TRANSPORT PROTEIN FEPE"/>
    <property type="match status" value="1"/>
</dbReference>
<evidence type="ECO:0000256" key="2">
    <source>
        <dbReference type="ARBA" id="ARBA00006683"/>
    </source>
</evidence>
<reference evidence="11" key="1">
    <citation type="journal article" date="2021" name="Int. J. Syst. Evol. Microbiol.">
        <title>Actinocatenispora comari sp. nov., an endophytic actinomycete isolated from aerial parts of Comarum salesowianum.</title>
        <authorList>
            <person name="Oyunbileg N."/>
            <person name="Iizaka Y."/>
            <person name="Hamada M."/>
            <person name="Davaapurev B.O."/>
            <person name="Fukumoto A."/>
            <person name="Tsetseg B."/>
            <person name="Kato F."/>
            <person name="Tamura T."/>
            <person name="Batkhuu J."/>
            <person name="Anzai Y."/>
        </authorList>
    </citation>
    <scope>NUCLEOTIDE SEQUENCE [LARGE SCALE GENOMIC DNA]</scope>
    <source>
        <strain evidence="11">NUM-2625</strain>
    </source>
</reference>
<evidence type="ECO:0000313" key="11">
    <source>
        <dbReference type="Proteomes" id="UP000614996"/>
    </source>
</evidence>
<name>A0A8J4AC49_9ACTN</name>
<dbReference type="EMBL" id="BOPO01000078">
    <property type="protein sequence ID" value="GIL28916.1"/>
    <property type="molecule type" value="Genomic_DNA"/>
</dbReference>
<evidence type="ECO:0000259" key="9">
    <source>
        <dbReference type="Pfam" id="PF02706"/>
    </source>
</evidence>
<dbReference type="PANTHER" id="PTHR32309">
    <property type="entry name" value="TYROSINE-PROTEIN KINASE"/>
    <property type="match status" value="1"/>
</dbReference>
<evidence type="ECO:0000313" key="10">
    <source>
        <dbReference type="EMBL" id="GIL28916.1"/>
    </source>
</evidence>
<organism evidence="10 11">
    <name type="scientific">Actinocatenispora comari</name>
    <dbReference type="NCBI Taxonomy" id="2807577"/>
    <lineage>
        <taxon>Bacteria</taxon>
        <taxon>Bacillati</taxon>
        <taxon>Actinomycetota</taxon>
        <taxon>Actinomycetes</taxon>
        <taxon>Micromonosporales</taxon>
        <taxon>Micromonosporaceae</taxon>
        <taxon>Actinocatenispora</taxon>
    </lineage>
</organism>
<evidence type="ECO:0000256" key="3">
    <source>
        <dbReference type="ARBA" id="ARBA00022475"/>
    </source>
</evidence>
<dbReference type="InterPro" id="IPR050445">
    <property type="entry name" value="Bact_polysacc_biosynth/exp"/>
</dbReference>
<protein>
    <recommendedName>
        <fullName evidence="9">Polysaccharide chain length determinant N-terminal domain-containing protein</fullName>
    </recommendedName>
</protein>
<dbReference type="Gene3D" id="3.40.50.300">
    <property type="entry name" value="P-loop containing nucleotide triphosphate hydrolases"/>
    <property type="match status" value="1"/>
</dbReference>
<feature type="region of interest" description="Disordered" evidence="7">
    <location>
        <begin position="473"/>
        <end position="521"/>
    </location>
</feature>
<dbReference type="InterPro" id="IPR027417">
    <property type="entry name" value="P-loop_NTPase"/>
</dbReference>
<feature type="compositionally biased region" description="Low complexity" evidence="7">
    <location>
        <begin position="473"/>
        <end position="488"/>
    </location>
</feature>
<accession>A0A8J4AC49</accession>
<evidence type="ECO:0000256" key="7">
    <source>
        <dbReference type="SAM" id="MobiDB-lite"/>
    </source>
</evidence>
<dbReference type="AlphaFoldDB" id="A0A8J4AC49"/>
<dbReference type="GO" id="GO:0005886">
    <property type="term" value="C:plasma membrane"/>
    <property type="evidence" value="ECO:0007669"/>
    <property type="project" value="UniProtKB-SubCell"/>
</dbReference>
<comment type="similarity">
    <text evidence="2">Belongs to the CpsC/CapA family.</text>
</comment>
<evidence type="ECO:0000256" key="6">
    <source>
        <dbReference type="ARBA" id="ARBA00023136"/>
    </source>
</evidence>
<evidence type="ECO:0000256" key="1">
    <source>
        <dbReference type="ARBA" id="ARBA00004651"/>
    </source>
</evidence>
<keyword evidence="11" id="KW-1185">Reference proteome</keyword>
<feature type="domain" description="Polysaccharide chain length determinant N-terminal" evidence="9">
    <location>
        <begin position="10"/>
        <end position="92"/>
    </location>
</feature>